<dbReference type="GO" id="GO:0005634">
    <property type="term" value="C:nucleus"/>
    <property type="evidence" value="ECO:0007669"/>
    <property type="project" value="TreeGrafter"/>
</dbReference>
<accession>A0A158QIA2</accession>
<feature type="compositionally biased region" description="Basic and acidic residues" evidence="3">
    <location>
        <begin position="230"/>
        <end position="242"/>
    </location>
</feature>
<evidence type="ECO:0000313" key="7">
    <source>
        <dbReference type="WBParaSite" id="HNAJ_0000902301-mRNA-1"/>
    </source>
</evidence>
<feature type="region of interest" description="Disordered" evidence="3">
    <location>
        <begin position="14"/>
        <end position="77"/>
    </location>
</feature>
<name>A0A158QIA2_RODNA</name>
<feature type="region of interest" description="Disordered" evidence="3">
    <location>
        <begin position="750"/>
        <end position="854"/>
    </location>
</feature>
<dbReference type="Pfam" id="PF00632">
    <property type="entry name" value="HECT"/>
    <property type="match status" value="1"/>
</dbReference>
<keyword evidence="1 2" id="KW-0833">Ubl conjugation pathway</keyword>
<keyword evidence="6" id="KW-1185">Reference proteome</keyword>
<dbReference type="PANTHER" id="PTHR46276:SF1">
    <property type="entry name" value="E3 UBIQUITIN-PROTEIN LIGASE UBR5"/>
    <property type="match status" value="1"/>
</dbReference>
<reference evidence="5 6" key="2">
    <citation type="submission" date="2018-11" db="EMBL/GenBank/DDBJ databases">
        <authorList>
            <consortium name="Pathogen Informatics"/>
        </authorList>
    </citation>
    <scope>NUCLEOTIDE SEQUENCE [LARGE SCALE GENOMIC DNA]</scope>
</reference>
<feature type="compositionally biased region" description="Low complexity" evidence="3">
    <location>
        <begin position="828"/>
        <end position="841"/>
    </location>
</feature>
<reference evidence="7" key="1">
    <citation type="submission" date="2016-04" db="UniProtKB">
        <authorList>
            <consortium name="WormBaseParasite"/>
        </authorList>
    </citation>
    <scope>IDENTIFICATION</scope>
</reference>
<dbReference type="InterPro" id="IPR000569">
    <property type="entry name" value="HECT_dom"/>
</dbReference>
<organism evidence="7">
    <name type="scientific">Rodentolepis nana</name>
    <name type="common">Dwarf tapeworm</name>
    <name type="synonym">Hymenolepis nana</name>
    <dbReference type="NCBI Taxonomy" id="102285"/>
    <lineage>
        <taxon>Eukaryota</taxon>
        <taxon>Metazoa</taxon>
        <taxon>Spiralia</taxon>
        <taxon>Lophotrochozoa</taxon>
        <taxon>Platyhelminthes</taxon>
        <taxon>Cestoda</taxon>
        <taxon>Eucestoda</taxon>
        <taxon>Cyclophyllidea</taxon>
        <taxon>Hymenolepididae</taxon>
        <taxon>Rodentolepis</taxon>
    </lineage>
</organism>
<protein>
    <submittedName>
        <fullName evidence="7">HECT domain-containing protein</fullName>
    </submittedName>
</protein>
<evidence type="ECO:0000313" key="6">
    <source>
        <dbReference type="Proteomes" id="UP000278807"/>
    </source>
</evidence>
<dbReference type="PROSITE" id="PS50237">
    <property type="entry name" value="HECT"/>
    <property type="match status" value="1"/>
</dbReference>
<feature type="domain" description="HECT" evidence="4">
    <location>
        <begin position="865"/>
        <end position="1217"/>
    </location>
</feature>
<dbReference type="SMART" id="SM00119">
    <property type="entry name" value="HECTc"/>
    <property type="match status" value="1"/>
</dbReference>
<evidence type="ECO:0000259" key="4">
    <source>
        <dbReference type="PROSITE" id="PS50237"/>
    </source>
</evidence>
<feature type="compositionally biased region" description="Low complexity" evidence="3">
    <location>
        <begin position="750"/>
        <end position="776"/>
    </location>
</feature>
<sequence>MLSSRNVRGTSLNALAGWTPFGGPLSPSPADPSTAPAGGNTNGSSNAVTSAATTGNNNNNNNNSEAQTTPDVSDAKNGGIHVTEVQLSRAMGTLLRLIADVMADLVNQDGENAEEEGDDIDSHLRRSVSAPVLLTPPVGILVPRKWRALTRNRGGMVQTPTGCILTPLRSLVVARPADSVGRAIICAGMGSILEPIWDWISECLCDLEVRLRARATWDEPRSDVSSVDFCGDHGKSKPRKDSTATGSHQNVQSSQNQGSTVGATEAAILIGPNESDSVVAIETATEGGGPIKGSANRAQTLSYVISLMRSLHNEHDSHAPAVDISAYKHSAYLLDAFIYFFRVFEGTWPSGLSHHLVHLRESLTERMQPDDEFGQSQSLLFQGHPLTQRTHSFFRRSMSTLCINAPPVDAILNPAAESLPLAVMPQVLEPETERSTYFSVDKTDKLSLDFSKLEGEEPRHQNCSRIGNNADFEQRITCGGEFLDSVCHSGSTMLRWSRSLDAFANAFSNDISIEPRSYMVERLSFTTKEARFRKDMERLRLCTKYDLSLEIDRDPSALILNTATQLNNELSSRLAQSAVYGNSFLMRDSASVADLLRFHHETATIASGTINSQVPSNLLNLPSSSSGIPILLSRRVKVVFRGEPGEGSGVTRSFISSFAEAVTADARLPDLSLLYPSTISRYAHQAPICILLPLFHAITPSEALINARAATQTSLMAATSRLFNRLRLPLSSNSNSTAFASSTANNAATAMTTTTGSGSNITQATNTSSSSAATVSRSRRSEVQAARNHLRPPYTSSISINLATPRNTQSEELTESNISSEPTAISIPVATTETVETTTAPSATGVSPLDGPERDPLLWQPGHSGFFSPRGIPNNLPSDSPAFRARMDLYRCIGRVVALSLLHSEICPISFNRHVLKYILGRPLCWHDFAFYNVDLFEGLRQVLLPVVRGENADIVSDFCLNFSLALAPEEGGNVTNSALHLHQLVTGGDGIDVNAEKVFEYVKRYAEFKMLDVAKDALEQIRLGVFDVLPANALDGLTPEDLRLLLNGITDIDVDMLSGYTTFIDESNCGAALTTEGGGQQGGGGSDSGTDYGGATPNISNPAKDRIERLKRWFWHVVRGMNPRQRQDLPLKIVHIFHGRINFFPQLYFWTSSPALPPSALGFEPSPTIVIRPADDQHLPTANTCISRLYLPLYSSRQILREKLLSAIETRSFGFV</sequence>
<dbReference type="PANTHER" id="PTHR46276">
    <property type="entry name" value="E3 UBIQUITIN-PROTEIN LIGASE UBR5"/>
    <property type="match status" value="1"/>
</dbReference>
<evidence type="ECO:0000313" key="5">
    <source>
        <dbReference type="EMBL" id="VDO05272.1"/>
    </source>
</evidence>
<dbReference type="AlphaFoldDB" id="A0A158QIA2"/>
<feature type="active site" description="Glycyl thioester intermediate" evidence="2">
    <location>
        <position position="1186"/>
    </location>
</feature>
<dbReference type="GO" id="GO:0005737">
    <property type="term" value="C:cytoplasm"/>
    <property type="evidence" value="ECO:0007669"/>
    <property type="project" value="TreeGrafter"/>
</dbReference>
<feature type="compositionally biased region" description="Low complexity" evidence="3">
    <location>
        <begin position="31"/>
        <end position="64"/>
    </location>
</feature>
<feature type="compositionally biased region" description="Polar residues" evidence="3">
    <location>
        <begin position="243"/>
        <end position="260"/>
    </location>
</feature>
<dbReference type="GO" id="GO:0034450">
    <property type="term" value="F:ubiquitin-ubiquitin ligase activity"/>
    <property type="evidence" value="ECO:0007669"/>
    <property type="project" value="TreeGrafter"/>
</dbReference>
<dbReference type="GO" id="GO:0090263">
    <property type="term" value="P:positive regulation of canonical Wnt signaling pathway"/>
    <property type="evidence" value="ECO:0007669"/>
    <property type="project" value="TreeGrafter"/>
</dbReference>
<dbReference type="GO" id="GO:0000209">
    <property type="term" value="P:protein polyubiquitination"/>
    <property type="evidence" value="ECO:0007669"/>
    <property type="project" value="TreeGrafter"/>
</dbReference>
<dbReference type="OrthoDB" id="298098at2759"/>
<feature type="region of interest" description="Disordered" evidence="3">
    <location>
        <begin position="1075"/>
        <end position="1103"/>
    </location>
</feature>
<dbReference type="SUPFAM" id="SSF56204">
    <property type="entry name" value="Hect, E3 ligase catalytic domain"/>
    <property type="match status" value="1"/>
</dbReference>
<dbReference type="InterPro" id="IPR035983">
    <property type="entry name" value="Hect_E3_ubiquitin_ligase"/>
</dbReference>
<dbReference type="EMBL" id="UZAE01012465">
    <property type="protein sequence ID" value="VDO05272.1"/>
    <property type="molecule type" value="Genomic_DNA"/>
</dbReference>
<evidence type="ECO:0000256" key="2">
    <source>
        <dbReference type="PROSITE-ProRule" id="PRU00104"/>
    </source>
</evidence>
<evidence type="ECO:0000256" key="1">
    <source>
        <dbReference type="ARBA" id="ARBA00022786"/>
    </source>
</evidence>
<dbReference type="WBParaSite" id="HNAJ_0000902301-mRNA-1">
    <property type="protein sequence ID" value="HNAJ_0000902301-mRNA-1"/>
    <property type="gene ID" value="HNAJ_0000902301"/>
</dbReference>
<dbReference type="STRING" id="102285.A0A158QIA2"/>
<evidence type="ECO:0000256" key="3">
    <source>
        <dbReference type="SAM" id="MobiDB-lite"/>
    </source>
</evidence>
<dbReference type="Gene3D" id="3.30.2160.10">
    <property type="entry name" value="Hect, E3 ligase catalytic domain"/>
    <property type="match status" value="1"/>
</dbReference>
<gene>
    <name evidence="5" type="ORF">HNAJ_LOCUS9019</name>
</gene>
<feature type="region of interest" description="Disordered" evidence="3">
    <location>
        <begin position="222"/>
        <end position="260"/>
    </location>
</feature>
<proteinExistence type="predicted"/>
<dbReference type="Gene3D" id="3.30.2410.10">
    <property type="entry name" value="Hect, E3 ligase catalytic domain"/>
    <property type="match status" value="1"/>
</dbReference>
<feature type="compositionally biased region" description="Gly residues" evidence="3">
    <location>
        <begin position="1077"/>
        <end position="1088"/>
    </location>
</feature>
<feature type="compositionally biased region" description="Polar residues" evidence="3">
    <location>
        <begin position="794"/>
        <end position="823"/>
    </location>
</feature>
<dbReference type="Proteomes" id="UP000278807">
    <property type="component" value="Unassembled WGS sequence"/>
</dbReference>